<dbReference type="GO" id="GO:0016787">
    <property type="term" value="F:hydrolase activity"/>
    <property type="evidence" value="ECO:0007669"/>
    <property type="project" value="UniProtKB-KW"/>
</dbReference>
<dbReference type="AlphaFoldDB" id="A0A955LBH5"/>
<evidence type="ECO:0000259" key="1">
    <source>
        <dbReference type="PROSITE" id="PS51462"/>
    </source>
</evidence>
<dbReference type="SUPFAM" id="SSF55811">
    <property type="entry name" value="Nudix"/>
    <property type="match status" value="1"/>
</dbReference>
<gene>
    <name evidence="2" type="ORF">KC669_04175</name>
</gene>
<proteinExistence type="predicted"/>
<evidence type="ECO:0000313" key="3">
    <source>
        <dbReference type="Proteomes" id="UP000714915"/>
    </source>
</evidence>
<dbReference type="Gene3D" id="3.90.79.10">
    <property type="entry name" value="Nucleoside Triphosphate Pyrophosphohydrolase"/>
    <property type="match status" value="1"/>
</dbReference>
<dbReference type="EMBL" id="JAGQLF010000064">
    <property type="protein sequence ID" value="MCA9387202.1"/>
    <property type="molecule type" value="Genomic_DNA"/>
</dbReference>
<dbReference type="PROSITE" id="PS51462">
    <property type="entry name" value="NUDIX"/>
    <property type="match status" value="1"/>
</dbReference>
<evidence type="ECO:0000313" key="2">
    <source>
        <dbReference type="EMBL" id="MCA9387202.1"/>
    </source>
</evidence>
<reference evidence="2" key="2">
    <citation type="journal article" date="2021" name="Microbiome">
        <title>Successional dynamics and alternative stable states in a saline activated sludge microbial community over 9 years.</title>
        <authorList>
            <person name="Wang Y."/>
            <person name="Ye J."/>
            <person name="Ju F."/>
            <person name="Liu L."/>
            <person name="Boyd J.A."/>
            <person name="Deng Y."/>
            <person name="Parks D.H."/>
            <person name="Jiang X."/>
            <person name="Yin X."/>
            <person name="Woodcroft B.J."/>
            <person name="Tyson G.W."/>
            <person name="Hugenholtz P."/>
            <person name="Polz M.F."/>
            <person name="Zhang T."/>
        </authorList>
    </citation>
    <scope>NUCLEOTIDE SEQUENCE</scope>
    <source>
        <strain evidence="2">HKST-UBA09</strain>
    </source>
</reference>
<accession>A0A955LBH5</accession>
<organism evidence="2 3">
    <name type="scientific">Candidatus Dojkabacteria bacterium</name>
    <dbReference type="NCBI Taxonomy" id="2099670"/>
    <lineage>
        <taxon>Bacteria</taxon>
        <taxon>Candidatus Dojkabacteria</taxon>
    </lineage>
</organism>
<name>A0A955LBH5_9BACT</name>
<dbReference type="InterPro" id="IPR000086">
    <property type="entry name" value="NUDIX_hydrolase_dom"/>
</dbReference>
<comment type="caution">
    <text evidence="2">The sequence shown here is derived from an EMBL/GenBank/DDBJ whole genome shotgun (WGS) entry which is preliminary data.</text>
</comment>
<sequence length="164" mass="19331">MKNYFQASPENPYHISIGAVIFNEDKTKILCHFIEKYKEYENLYLLMRETMQPNETIENTLKRGTLEEFGAIVEIDRFLGSIVAKDDWFGETGKKVEVEKTTLYFECFLVNQEDSNRVDDGTIESKSELVWLAPNVLIERMETFFQRYRINNLNEVGIIKRILQ</sequence>
<keyword evidence="2" id="KW-0378">Hydrolase</keyword>
<reference evidence="2" key="1">
    <citation type="submission" date="2020-04" db="EMBL/GenBank/DDBJ databases">
        <authorList>
            <person name="Zhang T."/>
        </authorList>
    </citation>
    <scope>NUCLEOTIDE SEQUENCE</scope>
    <source>
        <strain evidence="2">HKST-UBA09</strain>
    </source>
</reference>
<protein>
    <submittedName>
        <fullName evidence="2">NUDIX hydrolase</fullName>
    </submittedName>
</protein>
<dbReference type="Pfam" id="PF00293">
    <property type="entry name" value="NUDIX"/>
    <property type="match status" value="1"/>
</dbReference>
<feature type="domain" description="Nudix hydrolase" evidence="1">
    <location>
        <begin position="12"/>
        <end position="154"/>
    </location>
</feature>
<dbReference type="InterPro" id="IPR015797">
    <property type="entry name" value="NUDIX_hydrolase-like_dom_sf"/>
</dbReference>
<dbReference type="Proteomes" id="UP000714915">
    <property type="component" value="Unassembled WGS sequence"/>
</dbReference>